<keyword evidence="3" id="KW-1185">Reference proteome</keyword>
<dbReference type="InterPro" id="IPR013132">
    <property type="entry name" value="PseI/NeuA/B-like_N"/>
</dbReference>
<reference evidence="2 3" key="1">
    <citation type="submission" date="2018-05" db="EMBL/GenBank/DDBJ databases">
        <title>Brumimicrobium oceani sp. nov., isolated from coastal sediment.</title>
        <authorList>
            <person name="Kou Y."/>
        </authorList>
    </citation>
    <scope>NUCLEOTIDE SEQUENCE [LARGE SCALE GENOMIC DNA]</scope>
    <source>
        <strain evidence="2 3">C305</strain>
    </source>
</reference>
<comment type="caution">
    <text evidence="2">The sequence shown here is derived from an EMBL/GenBank/DDBJ whole genome shotgun (WGS) entry which is preliminary data.</text>
</comment>
<reference evidence="2 3" key="2">
    <citation type="submission" date="2018-05" db="EMBL/GenBank/DDBJ databases">
        <authorList>
            <person name="Lanie J.A."/>
            <person name="Ng W.-L."/>
            <person name="Kazmierczak K.M."/>
            <person name="Andrzejewski T.M."/>
            <person name="Davidsen T.M."/>
            <person name="Wayne K.J."/>
            <person name="Tettelin H."/>
            <person name="Glass J.I."/>
            <person name="Rusch D."/>
            <person name="Podicherti R."/>
            <person name="Tsui H.-C.T."/>
            <person name="Winkler M.E."/>
        </authorList>
    </citation>
    <scope>NUCLEOTIDE SEQUENCE [LARGE SCALE GENOMIC DNA]</scope>
    <source>
        <strain evidence="2 3">C305</strain>
    </source>
</reference>
<dbReference type="NCBIfam" id="TIGR03569">
    <property type="entry name" value="NeuB_NnaB"/>
    <property type="match status" value="1"/>
</dbReference>
<evidence type="ECO:0000313" key="2">
    <source>
        <dbReference type="EMBL" id="PWH86669.1"/>
    </source>
</evidence>
<dbReference type="GO" id="GO:0016051">
    <property type="term" value="P:carbohydrate biosynthetic process"/>
    <property type="evidence" value="ECO:0007669"/>
    <property type="project" value="InterPro"/>
</dbReference>
<dbReference type="InterPro" id="IPR051690">
    <property type="entry name" value="PseI-like"/>
</dbReference>
<dbReference type="OrthoDB" id="9814210at2"/>
<evidence type="ECO:0000259" key="1">
    <source>
        <dbReference type="PROSITE" id="PS50844"/>
    </source>
</evidence>
<feature type="domain" description="AFP-like" evidence="1">
    <location>
        <begin position="283"/>
        <end position="336"/>
    </location>
</feature>
<name>A0A2U2XFU0_9FLAO</name>
<dbReference type="SUPFAM" id="SSF51569">
    <property type="entry name" value="Aldolase"/>
    <property type="match status" value="1"/>
</dbReference>
<dbReference type="PANTHER" id="PTHR42966">
    <property type="entry name" value="N-ACETYLNEURAMINATE SYNTHASE"/>
    <property type="match status" value="1"/>
</dbReference>
<dbReference type="InterPro" id="IPR013785">
    <property type="entry name" value="Aldolase_TIM"/>
</dbReference>
<dbReference type="PROSITE" id="PS50844">
    <property type="entry name" value="AFP_LIKE"/>
    <property type="match status" value="1"/>
</dbReference>
<dbReference type="Gene3D" id="3.90.1210.10">
    <property type="entry name" value="Antifreeze-like/N-acetylneuraminic acid synthase C-terminal domain"/>
    <property type="match status" value="1"/>
</dbReference>
<dbReference type="InterPro" id="IPR057736">
    <property type="entry name" value="SAF_PseI/NeuA/NeuB"/>
</dbReference>
<evidence type="ECO:0000313" key="3">
    <source>
        <dbReference type="Proteomes" id="UP000245370"/>
    </source>
</evidence>
<dbReference type="SUPFAM" id="SSF51269">
    <property type="entry name" value="AFP III-like domain"/>
    <property type="match status" value="1"/>
</dbReference>
<dbReference type="InterPro" id="IPR006190">
    <property type="entry name" value="SAF_AFP_Neu5Ac"/>
</dbReference>
<dbReference type="EMBL" id="QFRJ01000002">
    <property type="protein sequence ID" value="PWH86669.1"/>
    <property type="molecule type" value="Genomic_DNA"/>
</dbReference>
<dbReference type="InterPro" id="IPR020007">
    <property type="entry name" value="NeuB/NeuA"/>
</dbReference>
<organism evidence="2 3">
    <name type="scientific">Brumimicrobium oceani</name>
    <dbReference type="NCBI Taxonomy" id="2100725"/>
    <lineage>
        <taxon>Bacteria</taxon>
        <taxon>Pseudomonadati</taxon>
        <taxon>Bacteroidota</taxon>
        <taxon>Flavobacteriia</taxon>
        <taxon>Flavobacteriales</taxon>
        <taxon>Crocinitomicaceae</taxon>
        <taxon>Brumimicrobium</taxon>
    </lineage>
</organism>
<proteinExistence type="predicted"/>
<dbReference type="CDD" id="cd11615">
    <property type="entry name" value="SAF_NeuB_like"/>
    <property type="match status" value="1"/>
</dbReference>
<accession>A0A2U2XFU0</accession>
<protein>
    <submittedName>
        <fullName evidence="2">N-acetylneuraminate synthase</fullName>
    </submittedName>
</protein>
<dbReference type="Pfam" id="PF08666">
    <property type="entry name" value="SAF"/>
    <property type="match status" value="1"/>
</dbReference>
<sequence>MDKVIIIAEAGVNHNGDMNLAKQLIDAAADAGVDYVKFQTFKASKLVTKSATRADYQNENTGNNDSQYEMLKKLELSKKNHLDLITYCQAKGVKFLSTGFDLDSLTFLSDIGITLSKIPSGEITNLPYLEKVASLYSEFILSTGMANIDEVKDAYKVLIDNGVKSSNITILHCNTEYPTPMEDVNLKAMLHIKEELGTAIGYSDHTLGIEVPIAAVALGAKVIEKHFTLDRNLTGPDHRASLEPNELKEMVKAIRNIEIAISGSGIKEPSPSETKNKTIVRKSIIALKKIKKGEVLTKNNLGIKRPGSGISPMLWNHIIGTKAIRDFNAEEIIKLN</sequence>
<dbReference type="Gene3D" id="3.20.20.70">
    <property type="entry name" value="Aldolase class I"/>
    <property type="match status" value="1"/>
</dbReference>
<dbReference type="GO" id="GO:0047444">
    <property type="term" value="F:N-acylneuraminate-9-phosphate synthase activity"/>
    <property type="evidence" value="ECO:0007669"/>
    <property type="project" value="TreeGrafter"/>
</dbReference>
<dbReference type="InterPro" id="IPR036732">
    <property type="entry name" value="AFP_Neu5c_C_sf"/>
</dbReference>
<dbReference type="InterPro" id="IPR013974">
    <property type="entry name" value="SAF"/>
</dbReference>
<dbReference type="Pfam" id="PF03102">
    <property type="entry name" value="NeuB"/>
    <property type="match status" value="1"/>
</dbReference>
<dbReference type="AlphaFoldDB" id="A0A2U2XFU0"/>
<dbReference type="PANTHER" id="PTHR42966:SF1">
    <property type="entry name" value="SIALIC ACID SYNTHASE"/>
    <property type="match status" value="1"/>
</dbReference>
<gene>
    <name evidence="2" type="primary">neuB</name>
    <name evidence="2" type="ORF">DIT68_03965</name>
</gene>
<dbReference type="Proteomes" id="UP000245370">
    <property type="component" value="Unassembled WGS sequence"/>
</dbReference>